<proteinExistence type="predicted"/>
<evidence type="ECO:0000256" key="1">
    <source>
        <dbReference type="SAM" id="SignalP"/>
    </source>
</evidence>
<accession>A0ABQ3QT30</accession>
<evidence type="ECO:0000313" key="3">
    <source>
        <dbReference type="Proteomes" id="UP001050808"/>
    </source>
</evidence>
<reference evidence="2" key="1">
    <citation type="submission" date="2024-05" db="EMBL/GenBank/DDBJ databases">
        <title>Whole genome shotgun sequence of Streptomyces violascens NBRC 12920.</title>
        <authorList>
            <person name="Komaki H."/>
            <person name="Tamura T."/>
        </authorList>
    </citation>
    <scope>NUCLEOTIDE SEQUENCE</scope>
    <source>
        <strain evidence="2">NBRC 12920</strain>
    </source>
</reference>
<dbReference type="Proteomes" id="UP001050808">
    <property type="component" value="Unassembled WGS sequence"/>
</dbReference>
<protein>
    <recommendedName>
        <fullName evidence="4">Secreted protein</fullName>
    </recommendedName>
</protein>
<gene>
    <name evidence="2" type="ORF">Sviol_48050</name>
</gene>
<evidence type="ECO:0008006" key="4">
    <source>
        <dbReference type="Google" id="ProtNLM"/>
    </source>
</evidence>
<keyword evidence="3" id="KW-1185">Reference proteome</keyword>
<evidence type="ECO:0000313" key="2">
    <source>
        <dbReference type="EMBL" id="GHI40397.1"/>
    </source>
</evidence>
<dbReference type="EMBL" id="BNDY01000017">
    <property type="protein sequence ID" value="GHI40397.1"/>
    <property type="molecule type" value="Genomic_DNA"/>
</dbReference>
<name>A0ABQ3QT30_9ACTN</name>
<feature type="signal peptide" evidence="1">
    <location>
        <begin position="1"/>
        <end position="21"/>
    </location>
</feature>
<feature type="chain" id="PRO_5045787270" description="Secreted protein" evidence="1">
    <location>
        <begin position="22"/>
        <end position="61"/>
    </location>
</feature>
<sequence length="61" mass="6193">MRRTAAIILGAACLLGLPATAATAAAPTHTAVASAPIDECGQGCHDNDFNFNQDSGVGNWH</sequence>
<dbReference type="RefSeq" id="WP_226599168.1">
    <property type="nucleotide sequence ID" value="NZ_BNDY01000017.1"/>
</dbReference>
<keyword evidence="1" id="KW-0732">Signal</keyword>
<organism evidence="2 3">
    <name type="scientific">Streptomyces violascens</name>
    <dbReference type="NCBI Taxonomy" id="67381"/>
    <lineage>
        <taxon>Bacteria</taxon>
        <taxon>Bacillati</taxon>
        <taxon>Actinomycetota</taxon>
        <taxon>Actinomycetes</taxon>
        <taxon>Kitasatosporales</taxon>
        <taxon>Streptomycetaceae</taxon>
        <taxon>Streptomyces</taxon>
    </lineage>
</organism>
<comment type="caution">
    <text evidence="2">The sequence shown here is derived from an EMBL/GenBank/DDBJ whole genome shotgun (WGS) entry which is preliminary data.</text>
</comment>